<dbReference type="InterPro" id="IPR011990">
    <property type="entry name" value="TPR-like_helical_dom_sf"/>
</dbReference>
<dbReference type="Pfam" id="PF08238">
    <property type="entry name" value="Sel1"/>
    <property type="match status" value="10"/>
</dbReference>
<dbReference type="Proteomes" id="UP000321436">
    <property type="component" value="Unassembled WGS sequence"/>
</dbReference>
<reference evidence="2 3" key="1">
    <citation type="submission" date="2019-07" db="EMBL/GenBank/DDBJ databases">
        <title>Whole genome shotgun sequence of Chitinophaga cymbidii NBRC 109752.</title>
        <authorList>
            <person name="Hosoyama A."/>
            <person name="Uohara A."/>
            <person name="Ohji S."/>
            <person name="Ichikawa N."/>
        </authorList>
    </citation>
    <scope>NUCLEOTIDE SEQUENCE [LARGE SCALE GENOMIC DNA]</scope>
    <source>
        <strain evidence="2 3">NBRC 109752</strain>
    </source>
</reference>
<comment type="caution">
    <text evidence="2">The sequence shown here is derived from an EMBL/GenBank/DDBJ whole genome shotgun (WGS) entry which is preliminary data.</text>
</comment>
<evidence type="ECO:0000313" key="2">
    <source>
        <dbReference type="EMBL" id="GEP97901.1"/>
    </source>
</evidence>
<dbReference type="PANTHER" id="PTHR11102">
    <property type="entry name" value="SEL-1-LIKE PROTEIN"/>
    <property type="match status" value="1"/>
</dbReference>
<dbReference type="EMBL" id="BKAU01000005">
    <property type="protein sequence ID" value="GEP97901.1"/>
    <property type="molecule type" value="Genomic_DNA"/>
</dbReference>
<dbReference type="SUPFAM" id="SSF81901">
    <property type="entry name" value="HCP-like"/>
    <property type="match status" value="3"/>
</dbReference>
<keyword evidence="1" id="KW-0732">Signal</keyword>
<feature type="chain" id="PRO_5021995886" description="HcpA family protein" evidence="1">
    <location>
        <begin position="24"/>
        <end position="525"/>
    </location>
</feature>
<dbReference type="SMART" id="SM00671">
    <property type="entry name" value="SEL1"/>
    <property type="match status" value="10"/>
</dbReference>
<sequence length="525" mass="58491">MIRSTLWTAGVALLICLQLNVSAQSTIAQFKYEEAEEAFSKDDFKTSLEKLRETEKLLGAVNQKIMFLRISAEYKLLASSPITDLAMVSDLREHVDFFMKEYQTKENIEDKLREVYKISEAIKKYGNHSALLKAARKGDVKAMVGFAALNNRHGNYIAAREWYEQAAEKGSAAAMTGMGSLCDYGLNAPPDFKQAFNWYTRAASMNDALGTYALGSLYYNGQGVAKDEQRGKELLQQALPGLEKQAESKDDPLAAEALTAIASLYYAGIPMERDSLRALQMYEQAAAMGDNEAMYLAGLCYINMENGLPPDHKKGFTYFRRAAENGYPKAMRVVGMLYYDGTGVEKDPQKTWEWMIKAARRYDVSAMSSLGALYYNGHGVKQDYAQAVVWYKKAAEAGHVDAMVILGNMYRDATGVERNYGTAREYYEKAIAANDDVTALRHLGTLYYQHNGYGHAMNYKKALEYFTRAADKGDKQSMQMIGNMYMTGTGVKKDKKLGRAWMAKSFGKGGAMQLLQTVAGDTSGK</sequence>
<accession>A0A512RQD1</accession>
<dbReference type="Gene3D" id="1.25.40.10">
    <property type="entry name" value="Tetratricopeptide repeat domain"/>
    <property type="match status" value="3"/>
</dbReference>
<organism evidence="2 3">
    <name type="scientific">Chitinophaga cymbidii</name>
    <dbReference type="NCBI Taxonomy" id="1096750"/>
    <lineage>
        <taxon>Bacteria</taxon>
        <taxon>Pseudomonadati</taxon>
        <taxon>Bacteroidota</taxon>
        <taxon>Chitinophagia</taxon>
        <taxon>Chitinophagales</taxon>
        <taxon>Chitinophagaceae</taxon>
        <taxon>Chitinophaga</taxon>
    </lineage>
</organism>
<gene>
    <name evidence="2" type="ORF">CCY01nite_41610</name>
</gene>
<dbReference type="AlphaFoldDB" id="A0A512RQD1"/>
<proteinExistence type="predicted"/>
<name>A0A512RQD1_9BACT</name>
<evidence type="ECO:0008006" key="4">
    <source>
        <dbReference type="Google" id="ProtNLM"/>
    </source>
</evidence>
<feature type="signal peptide" evidence="1">
    <location>
        <begin position="1"/>
        <end position="23"/>
    </location>
</feature>
<dbReference type="InterPro" id="IPR050767">
    <property type="entry name" value="Sel1_AlgK"/>
</dbReference>
<dbReference type="RefSeq" id="WP_186831188.1">
    <property type="nucleotide sequence ID" value="NZ_BKAU01000005.1"/>
</dbReference>
<dbReference type="InterPro" id="IPR006597">
    <property type="entry name" value="Sel1-like"/>
</dbReference>
<dbReference type="PANTHER" id="PTHR11102:SF160">
    <property type="entry name" value="ERAD-ASSOCIATED E3 UBIQUITIN-PROTEIN LIGASE COMPONENT HRD3"/>
    <property type="match status" value="1"/>
</dbReference>
<evidence type="ECO:0000313" key="3">
    <source>
        <dbReference type="Proteomes" id="UP000321436"/>
    </source>
</evidence>
<protein>
    <recommendedName>
        <fullName evidence="4">HcpA family protein</fullName>
    </recommendedName>
</protein>
<keyword evidence="3" id="KW-1185">Reference proteome</keyword>
<evidence type="ECO:0000256" key="1">
    <source>
        <dbReference type="SAM" id="SignalP"/>
    </source>
</evidence>